<keyword evidence="2" id="KW-1185">Reference proteome</keyword>
<dbReference type="EMBL" id="BAAAPK010000001">
    <property type="protein sequence ID" value="GAA1668526.1"/>
    <property type="molecule type" value="Genomic_DNA"/>
</dbReference>
<reference evidence="2" key="1">
    <citation type="journal article" date="2019" name="Int. J. Syst. Evol. Microbiol.">
        <title>The Global Catalogue of Microorganisms (GCM) 10K type strain sequencing project: providing services to taxonomists for standard genome sequencing and annotation.</title>
        <authorList>
            <consortium name="The Broad Institute Genomics Platform"/>
            <consortium name="The Broad Institute Genome Sequencing Center for Infectious Disease"/>
            <person name="Wu L."/>
            <person name="Ma J."/>
        </authorList>
    </citation>
    <scope>NUCLEOTIDE SEQUENCE [LARGE SCALE GENOMIC DNA]</scope>
    <source>
        <strain evidence="2">JCM 15575</strain>
    </source>
</reference>
<gene>
    <name evidence="1" type="ORF">GCM10009807_10810</name>
</gene>
<accession>A0ABP4SAI1</accession>
<dbReference type="InterPro" id="IPR013207">
    <property type="entry name" value="LGFP"/>
</dbReference>
<sequence length="914" mass="95533">MVTAPNFRHNVDVTRFDTRSVPRLTALLVVATFMLGSLVTAPATAAPLNAPVATQAMVDTGIVRAADLSQFRPGNIISDERFFDTASMNEAQIDAFLRERVPTCRSGYTCLKDFRQTTNTRAADRYCAEYQGGSSESAARIIYKVALACGINPQVLIVTLEKEQGLVTHTWPSDWRYTIAMGQGCPDTAACDTRYYGFFNQVYGAARQFQIYTEGRYFTYYAPGKTWNIRFSPDASCGSSPVYIENQATANLYYYTPYQPNAASLRAGYGQGDGCSTYGNRNFYQRFVDWFGAPSIQVTGALYDYWQSQGGATGWIGAPIAPMRGWNGQGWSQRFSKADLYLAADQSTVRATIGGTQVEYRIVGEVQSGLGWPRGPVLAAAGGWYQDFVSGRIYVRPADGVGYAVASPINEVYEAAGNINGALGWPTSRAYRFDAGSRQDFAKGSVFQGPSTVAPLDTAWTSAYLATGGPSAVGWPVTTGTTSTGTHAQFTAGLIHRPTSGTAITVRGEVYRGFAAAGGITGTLGAPLEGERTEADGFSQRFQGGTVYATSRGTFAVTGLSAALTAFGGVARIGYPTGPQLGSGASLSQDFGPTTLTTSPAGVFGVTGVIGRTYRGLGGAGGALGAATSAEGGLQSGFLQSFENGRIYCSAVATTSVSTAAARILDAAGGVTGRLGWPVGPAVSDGLSIRQPFQGGEIWTSADGTTGAPVVGAVLQTARRAGGIGILGVPTGAEQESPAGWSQSFARGIVFVPRSGTASAATGAVFTHFAAGGGMATYGFATAPASTISGAIVQQFQNATVFASSTGTAETRGYIRTFHERWGGPGGVLGIPKQNEFATAGGYRQDFAGGTVLVSSTGAFLTRGALGAEYLRRGGPSGALGWPLGNETTGEGRWQQRFQGGTLVLLANGTYLVE</sequence>
<comment type="caution">
    <text evidence="1">The sequence shown here is derived from an EMBL/GenBank/DDBJ whole genome shotgun (WGS) entry which is preliminary data.</text>
</comment>
<evidence type="ECO:0000313" key="2">
    <source>
        <dbReference type="Proteomes" id="UP001500596"/>
    </source>
</evidence>
<protein>
    <recommendedName>
        <fullName evidence="3">LGFP repeat-containing protein</fullName>
    </recommendedName>
</protein>
<evidence type="ECO:0000313" key="1">
    <source>
        <dbReference type="EMBL" id="GAA1668526.1"/>
    </source>
</evidence>
<dbReference type="Pfam" id="PF08310">
    <property type="entry name" value="LGFP"/>
    <property type="match status" value="3"/>
</dbReference>
<organism evidence="1 2">
    <name type="scientific">Microbacterium lacus</name>
    <dbReference type="NCBI Taxonomy" id="415217"/>
    <lineage>
        <taxon>Bacteria</taxon>
        <taxon>Bacillati</taxon>
        <taxon>Actinomycetota</taxon>
        <taxon>Actinomycetes</taxon>
        <taxon>Micrococcales</taxon>
        <taxon>Microbacteriaceae</taxon>
        <taxon>Microbacterium</taxon>
    </lineage>
</organism>
<evidence type="ECO:0008006" key="3">
    <source>
        <dbReference type="Google" id="ProtNLM"/>
    </source>
</evidence>
<proteinExistence type="predicted"/>
<dbReference type="Proteomes" id="UP001500596">
    <property type="component" value="Unassembled WGS sequence"/>
</dbReference>
<name>A0ABP4SAI1_9MICO</name>